<evidence type="ECO:0000313" key="2">
    <source>
        <dbReference type="EMBL" id="KAF4038954.1"/>
    </source>
</evidence>
<evidence type="ECO:0000256" key="1">
    <source>
        <dbReference type="SAM" id="MobiDB-lite"/>
    </source>
</evidence>
<sequence>MQFDYALNQFSFLKSRFADIALSSIFALLSGHGIRYVPLQPRSAPQQAFAGLEKSERDGNGGHVWSNS</sequence>
<proteinExistence type="predicted"/>
<comment type="caution">
    <text evidence="2">The sequence shown here is derived from an EMBL/GenBank/DDBJ whole genome shotgun (WGS) entry which is preliminary data.</text>
</comment>
<feature type="region of interest" description="Disordered" evidence="1">
    <location>
        <begin position="47"/>
        <end position="68"/>
    </location>
</feature>
<organism evidence="2 3">
    <name type="scientific">Phytophthora infestans</name>
    <name type="common">Potato late blight agent</name>
    <name type="synonym">Botrytis infestans</name>
    <dbReference type="NCBI Taxonomy" id="4787"/>
    <lineage>
        <taxon>Eukaryota</taxon>
        <taxon>Sar</taxon>
        <taxon>Stramenopiles</taxon>
        <taxon>Oomycota</taxon>
        <taxon>Peronosporomycetes</taxon>
        <taxon>Peronosporales</taxon>
        <taxon>Peronosporaceae</taxon>
        <taxon>Phytophthora</taxon>
    </lineage>
</organism>
<dbReference type="Proteomes" id="UP000602510">
    <property type="component" value="Unassembled WGS sequence"/>
</dbReference>
<dbReference type="AlphaFoldDB" id="A0A833T996"/>
<gene>
    <name evidence="2" type="ORF">GN244_ATG08937</name>
</gene>
<accession>A0A833T996</accession>
<reference evidence="2" key="1">
    <citation type="submission" date="2020-04" db="EMBL/GenBank/DDBJ databases">
        <title>Hybrid Assembly of Korean Phytophthora infestans isolates.</title>
        <authorList>
            <person name="Prokchorchik M."/>
            <person name="Lee Y."/>
            <person name="Seo J."/>
            <person name="Cho J.-H."/>
            <person name="Park Y.-E."/>
            <person name="Jang D.-C."/>
            <person name="Im J.-S."/>
            <person name="Choi J.-G."/>
            <person name="Park H.-J."/>
            <person name="Lee G.-B."/>
            <person name="Lee Y.-G."/>
            <person name="Hong S.-Y."/>
            <person name="Cho K."/>
            <person name="Sohn K.H."/>
        </authorList>
    </citation>
    <scope>NUCLEOTIDE SEQUENCE</scope>
    <source>
        <strain evidence="2">KR_1_A1</strain>
    </source>
</reference>
<dbReference type="EMBL" id="WSZM01000184">
    <property type="protein sequence ID" value="KAF4038954.1"/>
    <property type="molecule type" value="Genomic_DNA"/>
</dbReference>
<keyword evidence="3" id="KW-1185">Reference proteome</keyword>
<evidence type="ECO:0000313" key="3">
    <source>
        <dbReference type="Proteomes" id="UP000602510"/>
    </source>
</evidence>
<protein>
    <submittedName>
        <fullName evidence="2">Uncharacterized protein</fullName>
    </submittedName>
</protein>
<name>A0A833T996_PHYIN</name>